<keyword evidence="2" id="KW-0472">Membrane</keyword>
<organism evidence="3 4">
    <name type="scientific">Brevibacterium casei</name>
    <dbReference type="NCBI Taxonomy" id="33889"/>
    <lineage>
        <taxon>Bacteria</taxon>
        <taxon>Bacillati</taxon>
        <taxon>Actinomycetota</taxon>
        <taxon>Actinomycetes</taxon>
        <taxon>Micrococcales</taxon>
        <taxon>Brevibacteriaceae</taxon>
        <taxon>Brevibacterium</taxon>
    </lineage>
</organism>
<feature type="compositionally biased region" description="Low complexity" evidence="1">
    <location>
        <begin position="68"/>
        <end position="95"/>
    </location>
</feature>
<sequence length="191" mass="19174">MSSSGSATAARVSGAPSRSRRRPSSVRMVLFLIAALTMAAGLLALPHAGEMSDAMSGQMSGAMTGSVTSTAHGMSGSSHGASGSAAPGAASAMGGHQPADVGQISANDEITAVTCADMPCAGDHDPLTPCIVMLMCAIAAIVLSLLLPRSRGTVFRLPRGDTGRSRPILELIPAPPDSHAPDLTVLSISRT</sequence>
<proteinExistence type="predicted"/>
<evidence type="ECO:0000313" key="3">
    <source>
        <dbReference type="EMBL" id="QPS34481.1"/>
    </source>
</evidence>
<feature type="compositionally biased region" description="Polar residues" evidence="1">
    <location>
        <begin position="55"/>
        <end position="67"/>
    </location>
</feature>
<feature type="region of interest" description="Disordered" evidence="1">
    <location>
        <begin position="54"/>
        <end position="101"/>
    </location>
</feature>
<evidence type="ECO:0000256" key="2">
    <source>
        <dbReference type="SAM" id="Phobius"/>
    </source>
</evidence>
<reference evidence="3 4" key="1">
    <citation type="submission" date="2020-12" db="EMBL/GenBank/DDBJ databases">
        <title>FDA dAtabase for Regulatory Grade micrObial Sequences (FDA-ARGOS): Supporting development and validation of Infectious Disease Dx tests.</title>
        <authorList>
            <person name="Sproer C."/>
            <person name="Gronow S."/>
            <person name="Severitt S."/>
            <person name="Schroder I."/>
            <person name="Tallon L."/>
            <person name="Sadzewicz L."/>
            <person name="Zhao X."/>
            <person name="Boylan J."/>
            <person name="Ott S."/>
            <person name="Bowen H."/>
            <person name="Vavikolanu K."/>
            <person name="Mehta A."/>
            <person name="Aluvathingal J."/>
            <person name="Nadendla S."/>
            <person name="Lowell S."/>
            <person name="Myers T."/>
            <person name="Yan Y."/>
            <person name="Sichtig H."/>
        </authorList>
    </citation>
    <scope>NUCLEOTIDE SEQUENCE [LARGE SCALE GENOMIC DNA]</scope>
    <source>
        <strain evidence="3 4">FDAARGOS_902</strain>
    </source>
</reference>
<evidence type="ECO:0000313" key="4">
    <source>
        <dbReference type="Proteomes" id="UP000594979"/>
    </source>
</evidence>
<dbReference type="Proteomes" id="UP000594979">
    <property type="component" value="Chromosome"/>
</dbReference>
<feature type="transmembrane region" description="Helical" evidence="2">
    <location>
        <begin position="28"/>
        <end position="49"/>
    </location>
</feature>
<keyword evidence="2" id="KW-0812">Transmembrane</keyword>
<keyword evidence="2" id="KW-1133">Transmembrane helix</keyword>
<name>A0A7T2WND6_9MICO</name>
<dbReference type="EMBL" id="CP065682">
    <property type="protein sequence ID" value="QPS34481.1"/>
    <property type="molecule type" value="Genomic_DNA"/>
</dbReference>
<feature type="transmembrane region" description="Helical" evidence="2">
    <location>
        <begin position="126"/>
        <end position="147"/>
    </location>
</feature>
<evidence type="ECO:0000256" key="1">
    <source>
        <dbReference type="SAM" id="MobiDB-lite"/>
    </source>
</evidence>
<dbReference type="KEGG" id="bcau:I6G59_03900"/>
<accession>A0A7T2WND6</accession>
<gene>
    <name evidence="3" type="ORF">I6G59_03900</name>
</gene>
<dbReference type="AlphaFoldDB" id="A0A7T2WND6"/>
<feature type="region of interest" description="Disordered" evidence="1">
    <location>
        <begin position="1"/>
        <end position="21"/>
    </location>
</feature>
<protein>
    <submittedName>
        <fullName evidence="3">Uncharacterized protein</fullName>
    </submittedName>
</protein>
<dbReference type="RefSeq" id="WP_197932185.1">
    <property type="nucleotide sequence ID" value="NZ_CP065682.1"/>
</dbReference>